<evidence type="ECO:0000313" key="3">
    <source>
        <dbReference type="Proteomes" id="UP000312032"/>
    </source>
</evidence>
<keyword evidence="1" id="KW-0472">Membrane</keyword>
<dbReference type="GO" id="GO:0022857">
    <property type="term" value="F:transmembrane transporter activity"/>
    <property type="evidence" value="ECO:0007669"/>
    <property type="project" value="UniProtKB-UniRule"/>
</dbReference>
<comment type="caution">
    <text evidence="2">The sequence shown here is derived from an EMBL/GenBank/DDBJ whole genome shotgun (WGS) entry which is preliminary data.</text>
</comment>
<comment type="subcellular location">
    <subcellularLocation>
        <location evidence="1">Cell membrane</location>
        <topology evidence="1">Multi-pass membrane protein</topology>
    </subcellularLocation>
</comment>
<feature type="transmembrane region" description="Helical" evidence="1">
    <location>
        <begin position="150"/>
        <end position="179"/>
    </location>
</feature>
<keyword evidence="1" id="KW-1003">Cell membrane</keyword>
<keyword evidence="1" id="KW-1133">Transmembrane helix</keyword>
<dbReference type="PANTHER" id="PTHR34300">
    <property type="entry name" value="QUEUOSINE PRECURSOR TRANSPORTER-RELATED"/>
    <property type="match status" value="1"/>
</dbReference>
<keyword evidence="1" id="KW-0813">Transport</keyword>
<organism evidence="2 3">
    <name type="scientific">Corynebacterium tapiri</name>
    <dbReference type="NCBI Taxonomy" id="1448266"/>
    <lineage>
        <taxon>Bacteria</taxon>
        <taxon>Bacillati</taxon>
        <taxon>Actinomycetota</taxon>
        <taxon>Actinomycetes</taxon>
        <taxon>Mycobacteriales</taxon>
        <taxon>Corynebacteriaceae</taxon>
        <taxon>Corynebacterium</taxon>
    </lineage>
</organism>
<reference evidence="2 3" key="1">
    <citation type="submission" date="2019-06" db="EMBL/GenBank/DDBJ databases">
        <authorList>
            <person name="Li J."/>
        </authorList>
    </citation>
    <scope>NUCLEOTIDE SEQUENCE [LARGE SCALE GENOMIC DNA]</scope>
    <source>
        <strain evidence="2 3">LMG 28165</strain>
    </source>
</reference>
<evidence type="ECO:0000256" key="1">
    <source>
        <dbReference type="HAMAP-Rule" id="MF_02088"/>
    </source>
</evidence>
<feature type="transmembrane region" description="Helical" evidence="1">
    <location>
        <begin position="76"/>
        <end position="97"/>
    </location>
</feature>
<dbReference type="NCBIfam" id="TIGR00697">
    <property type="entry name" value="queuosine precursor transporter"/>
    <property type="match status" value="1"/>
</dbReference>
<keyword evidence="1" id="KW-0812">Transmembrane</keyword>
<dbReference type="PANTHER" id="PTHR34300:SF2">
    <property type="entry name" value="QUEUOSINE PRECURSOR TRANSPORTER-RELATED"/>
    <property type="match status" value="1"/>
</dbReference>
<feature type="transmembrane region" description="Helical" evidence="1">
    <location>
        <begin position="42"/>
        <end position="64"/>
    </location>
</feature>
<gene>
    <name evidence="2" type="ORF">FHE74_06910</name>
</gene>
<dbReference type="HAMAP" id="MF_02088">
    <property type="entry name" value="Q_prec_transport"/>
    <property type="match status" value="1"/>
</dbReference>
<comment type="function">
    <text evidence="1">Involved in the import of queuosine (Q) precursors, required for Q precursor salvage.</text>
</comment>
<dbReference type="Proteomes" id="UP000312032">
    <property type="component" value="Unassembled WGS sequence"/>
</dbReference>
<dbReference type="EMBL" id="VDHJ01000008">
    <property type="protein sequence ID" value="TNL97390.1"/>
    <property type="molecule type" value="Genomic_DNA"/>
</dbReference>
<feature type="transmembrane region" description="Helical" evidence="1">
    <location>
        <begin position="12"/>
        <end position="36"/>
    </location>
</feature>
<dbReference type="GO" id="GO:0005886">
    <property type="term" value="C:plasma membrane"/>
    <property type="evidence" value="ECO:0007669"/>
    <property type="project" value="UniProtKB-SubCell"/>
</dbReference>
<keyword evidence="3" id="KW-1185">Reference proteome</keyword>
<sequence length="224" mass="23980">MSLMTTAPRHVPVGSGIYPVLVAISSAVFLVSNINASKGVEIGPLVLDAAFFLFPISYIVGDVLAEVYGFRGARRAIFTAFGITLAATICFYIGIWLPPASFYENQAEFALILGLVPQIVLASLAGYAVGQLLNAWSLVVLKKRTGESSLWVRLIGSTVVGQFGDTLLFCAIAAPVIGITTMGDFANYVIVGFVWKTALEAMLLPVTYAVVRAVKRREGYHQAA</sequence>
<name>A0A5C4U485_9CORY</name>
<dbReference type="OrthoDB" id="9805479at2"/>
<evidence type="ECO:0000313" key="2">
    <source>
        <dbReference type="EMBL" id="TNL97390.1"/>
    </source>
</evidence>
<dbReference type="Pfam" id="PF02592">
    <property type="entry name" value="Vut_1"/>
    <property type="match status" value="1"/>
</dbReference>
<protein>
    <recommendedName>
        <fullName evidence="1">Probable queuosine precursor transporter</fullName>
        <shortName evidence="1">Q precursor transporter</shortName>
    </recommendedName>
</protein>
<comment type="similarity">
    <text evidence="1">Belongs to the vitamin uptake transporter (VUT/ECF) (TC 2.A.88) family. Q precursor transporter subfamily.</text>
</comment>
<proteinExistence type="inferred from homology"/>
<feature type="transmembrane region" description="Helical" evidence="1">
    <location>
        <begin position="185"/>
        <end position="211"/>
    </location>
</feature>
<dbReference type="AlphaFoldDB" id="A0A5C4U485"/>
<accession>A0A5C4U485</accession>
<dbReference type="InterPro" id="IPR003744">
    <property type="entry name" value="YhhQ"/>
</dbReference>